<dbReference type="InterPro" id="IPR015590">
    <property type="entry name" value="Aldehyde_DH_dom"/>
</dbReference>
<feature type="domain" description="Aldehyde dehydrogenase" evidence="2">
    <location>
        <begin position="100"/>
        <end position="228"/>
    </location>
</feature>
<organism evidence="3 4">
    <name type="scientific">Catenaria anguillulae PL171</name>
    <dbReference type="NCBI Taxonomy" id="765915"/>
    <lineage>
        <taxon>Eukaryota</taxon>
        <taxon>Fungi</taxon>
        <taxon>Fungi incertae sedis</taxon>
        <taxon>Blastocladiomycota</taxon>
        <taxon>Blastocladiomycetes</taxon>
        <taxon>Blastocladiales</taxon>
        <taxon>Catenariaceae</taxon>
        <taxon>Catenaria</taxon>
    </lineage>
</organism>
<evidence type="ECO:0000313" key="3">
    <source>
        <dbReference type="EMBL" id="ORZ38734.1"/>
    </source>
</evidence>
<comment type="caution">
    <text evidence="3">The sequence shown here is derived from an EMBL/GenBank/DDBJ whole genome shotgun (WGS) entry which is preliminary data.</text>
</comment>
<dbReference type="OrthoDB" id="310895at2759"/>
<evidence type="ECO:0000259" key="2">
    <source>
        <dbReference type="Pfam" id="PF00171"/>
    </source>
</evidence>
<sequence>MSAARNGRFSRSAARTLAGPARCTPLLLPYCLIRGQFGSSPCPYSTTTTTTPQPFTATHLNLWSLPDPNSPHSGLASLVPVEPRTIPCATPHDVDAAADGQSPARPRWEVSEVAEVFRYYAGWADKLASGRVHPVGPAAKNSVRTAVEVPQPKGVVAAITSFNYPLLLAAWKAAPALAAGNTVVLKPAESTPLTSLALRGLVPDPRLKSALHIVTGGAPTGASLAAHPLLGGKNALYIDASADLAKAVRVALDGGWANAGQNCCAASRVVVHERVFQEFVDGLVAALHDKLGCMPHNLYSQRATMGLIATPQHASKIRTQLATHATDLTQAFPPPDILTPLTVLPPSDKIPPAIAAQWIPPTLYTNVPHTHPLAHTELSGNASEYGLAAGIVAKDASAIHKFTSGVQAGMVWVNTWNATPVNVAFGGWKASGRGKELGWKAVDEFVQWKSVIQEVDLEV</sequence>
<feature type="domain" description="Aldehyde dehydrogenase" evidence="2">
    <location>
        <begin position="230"/>
        <end position="451"/>
    </location>
</feature>
<comment type="similarity">
    <text evidence="1">Belongs to the aldehyde dehydrogenase family.</text>
</comment>
<dbReference type="Pfam" id="PF00171">
    <property type="entry name" value="Aldedh"/>
    <property type="match status" value="2"/>
</dbReference>
<dbReference type="InterPro" id="IPR016161">
    <property type="entry name" value="Ald_DH/histidinol_DH"/>
</dbReference>
<accession>A0A1Y2HXQ6</accession>
<dbReference type="InterPro" id="IPR016163">
    <property type="entry name" value="Ald_DH_C"/>
</dbReference>
<evidence type="ECO:0000256" key="1">
    <source>
        <dbReference type="ARBA" id="ARBA00009986"/>
    </source>
</evidence>
<proteinExistence type="inferred from homology"/>
<protein>
    <submittedName>
        <fullName evidence="3">Aldehyde/histidinol dehydrogenase</fullName>
    </submittedName>
</protein>
<dbReference type="EMBL" id="MCFL01000007">
    <property type="protein sequence ID" value="ORZ38734.1"/>
    <property type="molecule type" value="Genomic_DNA"/>
</dbReference>
<evidence type="ECO:0000313" key="4">
    <source>
        <dbReference type="Proteomes" id="UP000193411"/>
    </source>
</evidence>
<dbReference type="STRING" id="765915.A0A1Y2HXQ6"/>
<reference evidence="3 4" key="1">
    <citation type="submission" date="2016-07" db="EMBL/GenBank/DDBJ databases">
        <title>Pervasive Adenine N6-methylation of Active Genes in Fungi.</title>
        <authorList>
            <consortium name="DOE Joint Genome Institute"/>
            <person name="Mondo S.J."/>
            <person name="Dannebaum R.O."/>
            <person name="Kuo R.C."/>
            <person name="Labutti K."/>
            <person name="Haridas S."/>
            <person name="Kuo A."/>
            <person name="Salamov A."/>
            <person name="Ahrendt S.R."/>
            <person name="Lipzen A."/>
            <person name="Sullivan W."/>
            <person name="Andreopoulos W.B."/>
            <person name="Clum A."/>
            <person name="Lindquist E."/>
            <person name="Daum C."/>
            <person name="Ramamoorthy G.K."/>
            <person name="Gryganskyi A."/>
            <person name="Culley D."/>
            <person name="Magnuson J.K."/>
            <person name="James T.Y."/>
            <person name="O'Malley M.A."/>
            <person name="Stajich J.E."/>
            <person name="Spatafora J.W."/>
            <person name="Visel A."/>
            <person name="Grigoriev I.V."/>
        </authorList>
    </citation>
    <scope>NUCLEOTIDE SEQUENCE [LARGE SCALE GENOMIC DNA]</scope>
    <source>
        <strain evidence="3 4">PL171</strain>
    </source>
</reference>
<dbReference type="Gene3D" id="3.40.309.10">
    <property type="entry name" value="Aldehyde Dehydrogenase, Chain A, domain 2"/>
    <property type="match status" value="2"/>
</dbReference>
<dbReference type="Gene3D" id="3.40.605.10">
    <property type="entry name" value="Aldehyde Dehydrogenase, Chain A, domain 1"/>
    <property type="match status" value="2"/>
</dbReference>
<dbReference type="AlphaFoldDB" id="A0A1Y2HXQ6"/>
<dbReference type="PANTHER" id="PTHR11699">
    <property type="entry name" value="ALDEHYDE DEHYDROGENASE-RELATED"/>
    <property type="match status" value="1"/>
</dbReference>
<dbReference type="Proteomes" id="UP000193411">
    <property type="component" value="Unassembled WGS sequence"/>
</dbReference>
<name>A0A1Y2HXQ6_9FUNG</name>
<gene>
    <name evidence="3" type="ORF">BCR44DRAFT_1510633</name>
</gene>
<dbReference type="InterPro" id="IPR016162">
    <property type="entry name" value="Ald_DH_N"/>
</dbReference>
<dbReference type="SUPFAM" id="SSF53720">
    <property type="entry name" value="ALDH-like"/>
    <property type="match status" value="1"/>
</dbReference>
<dbReference type="GO" id="GO:0016620">
    <property type="term" value="F:oxidoreductase activity, acting on the aldehyde or oxo group of donors, NAD or NADP as acceptor"/>
    <property type="evidence" value="ECO:0007669"/>
    <property type="project" value="InterPro"/>
</dbReference>
<keyword evidence="4" id="KW-1185">Reference proteome</keyword>